<dbReference type="GeneID" id="140015335"/>
<name>A0ABM4VVZ4_COFAR</name>
<dbReference type="InterPro" id="IPR001357">
    <property type="entry name" value="BRCT_dom"/>
</dbReference>
<feature type="region of interest" description="Disordered" evidence="4">
    <location>
        <begin position="243"/>
        <end position="286"/>
    </location>
</feature>
<dbReference type="CDD" id="cd17744">
    <property type="entry name" value="BRCT_MDC1_rpt1"/>
    <property type="match status" value="1"/>
</dbReference>
<keyword evidence="2" id="KW-0227">DNA damage</keyword>
<feature type="region of interest" description="Disordered" evidence="4">
    <location>
        <begin position="363"/>
        <end position="386"/>
    </location>
</feature>
<accession>A0ABM4VVZ4</accession>
<evidence type="ECO:0000256" key="1">
    <source>
        <dbReference type="ARBA" id="ARBA00004123"/>
    </source>
</evidence>
<dbReference type="PANTHER" id="PTHR23196:SF39">
    <property type="entry name" value="BRCT DOMAIN-CONTAINING PROTEIN"/>
    <property type="match status" value="1"/>
</dbReference>
<sequence length="947" mass="105181">MEGEYENPVPLDDTIALGSPGAEAHLRTLDINTEVLNTPDSIDCGIAQSLDDIVDDSMDAIPLDIDKDGSEVVGKIFPLKENKTSVRGHGSCMEKRKMNALGRTVMLDKDVTGHSIQQLASTRRTDERGDTQKHELASSHADTSNHKQQFIQDSGTSEYEAALPDHAYNIVQKDYKSLESIGLSVVDALDFVDHFLAVNNQYLCEKFENAIADGTNSPPPFTTKGAQTLASRTNLATRARELGMFDWDEKQATERNSDKKQDEKFAMGSPGKPSEQDQSATNGQDSFEFGFDTQMAAEAMEALICAPSFNSREQCTYQVPKNEIHNSSVNASKDEGLKHSANKKVADSGPQINRKRTVKLRSPTSRLNGNKPRQFKKHSENLTGYNSPSSINKNLIYREPLAAKSSNFGHALTMKKSICGRSSRVISQQKNGAPCESENSKGAGNDLVSLNFVGRNQHGEEMLFKKFRRSSQKTKRTEFQPSMAPVSSFKRRISANLEFDVPKKRRKKRLGIGVCKTIESKSLMSGSDGLAEVTRTKGPQQPRSTSGSFGTIDLLKLDPWCYPKQKRTHKGVRHQSNGFSNSSTLLTLADDQNKNKYPTENRLSSWRNCGPLLHGQTEFGSSPEKNLPGVCESAITSEEMIIMDLDRVKSSELYGKSDMMGTIWSADCSENIRLGAVSADIRASQTTKTDVRIPGKKLISRPSLMKELTRLGYNKSLPNFMPRELRRRRRNVCVLFSQHLKSNVLNQQKKIMARLGFSIASCCSDATHFVIDGFVRTRNMLEAIAFGKPVVTHLWLESCGQANSFIDEKSYILRDSKKENEIGFSMPASLACARENPLLQGRRVFITPHVKPSIELIQSLVKAVHGKVIKGIGRAARGENFISKELLVLTSKEDYVTCLPLLEKGAAVYDSELLLNGIVIQKLEFERHQLFTNCVEANCSKKCPEKN</sequence>
<dbReference type="PANTHER" id="PTHR23196">
    <property type="entry name" value="PAX TRANSCRIPTION ACTIVATION DOMAIN INTERACTING PROTEIN"/>
    <property type="match status" value="1"/>
</dbReference>
<feature type="compositionally biased region" description="Polar residues" evidence="4">
    <location>
        <begin position="140"/>
        <end position="156"/>
    </location>
</feature>
<dbReference type="PROSITE" id="PS50172">
    <property type="entry name" value="BRCT"/>
    <property type="match status" value="1"/>
</dbReference>
<feature type="compositionally biased region" description="Basic and acidic residues" evidence="4">
    <location>
        <begin position="243"/>
        <end position="265"/>
    </location>
</feature>
<evidence type="ECO:0000313" key="6">
    <source>
        <dbReference type="Proteomes" id="UP001652660"/>
    </source>
</evidence>
<evidence type="ECO:0000256" key="3">
    <source>
        <dbReference type="ARBA" id="ARBA00023242"/>
    </source>
</evidence>
<keyword evidence="3" id="KW-0539">Nucleus</keyword>
<evidence type="ECO:0000256" key="4">
    <source>
        <dbReference type="SAM" id="MobiDB-lite"/>
    </source>
</evidence>
<protein>
    <recommendedName>
        <fullName evidence="5">BRCT domain-containing protein</fullName>
    </recommendedName>
</protein>
<dbReference type="Pfam" id="PF16770">
    <property type="entry name" value="RTT107_BRCT_5"/>
    <property type="match status" value="1"/>
</dbReference>
<dbReference type="InterPro" id="IPR051579">
    <property type="entry name" value="DDR_Transcriptional_Reg"/>
</dbReference>
<reference evidence="7" key="2">
    <citation type="submission" date="2025-08" db="UniProtKB">
        <authorList>
            <consortium name="RefSeq"/>
        </authorList>
    </citation>
    <scope>IDENTIFICATION</scope>
    <source>
        <tissue evidence="7">Leaves</tissue>
    </source>
</reference>
<dbReference type="Proteomes" id="UP001652660">
    <property type="component" value="Chromosome 1e"/>
</dbReference>
<evidence type="ECO:0000313" key="7">
    <source>
        <dbReference type="RefSeq" id="XP_071923708.1"/>
    </source>
</evidence>
<organism evidence="6 7">
    <name type="scientific">Coffea arabica</name>
    <name type="common">Arabian coffee</name>
    <dbReference type="NCBI Taxonomy" id="13443"/>
    <lineage>
        <taxon>Eukaryota</taxon>
        <taxon>Viridiplantae</taxon>
        <taxon>Streptophyta</taxon>
        <taxon>Embryophyta</taxon>
        <taxon>Tracheophyta</taxon>
        <taxon>Spermatophyta</taxon>
        <taxon>Magnoliopsida</taxon>
        <taxon>eudicotyledons</taxon>
        <taxon>Gunneridae</taxon>
        <taxon>Pentapetalae</taxon>
        <taxon>asterids</taxon>
        <taxon>lamiids</taxon>
        <taxon>Gentianales</taxon>
        <taxon>Rubiaceae</taxon>
        <taxon>Ixoroideae</taxon>
        <taxon>Gardenieae complex</taxon>
        <taxon>Bertiereae - Coffeeae clade</taxon>
        <taxon>Coffeeae</taxon>
        <taxon>Coffea</taxon>
    </lineage>
</organism>
<reference evidence="6" key="1">
    <citation type="journal article" date="2025" name="Foods">
        <title>Unveiling the Microbial Signatures of Arabica Coffee Cherries: Insights into Ripeness Specific Diversity, Functional Traits, and Implications for Quality and Safety.</title>
        <authorList>
            <consortium name="RefSeq"/>
            <person name="Tenea G.N."/>
            <person name="Cifuentes V."/>
            <person name="Reyes P."/>
            <person name="Cevallos-Vallejos M."/>
        </authorList>
    </citation>
    <scope>NUCLEOTIDE SEQUENCE [LARGE SCALE GENOMIC DNA]</scope>
</reference>
<keyword evidence="6" id="KW-1185">Reference proteome</keyword>
<feature type="region of interest" description="Disordered" evidence="4">
    <location>
        <begin position="113"/>
        <end position="156"/>
    </location>
</feature>
<dbReference type="RefSeq" id="XP_071923708.1">
    <property type="nucleotide sequence ID" value="XM_072067607.1"/>
</dbReference>
<dbReference type="SUPFAM" id="SSF52113">
    <property type="entry name" value="BRCT domain"/>
    <property type="match status" value="1"/>
</dbReference>
<evidence type="ECO:0000259" key="5">
    <source>
        <dbReference type="PROSITE" id="PS50172"/>
    </source>
</evidence>
<feature type="domain" description="BRCT" evidence="5">
    <location>
        <begin position="724"/>
        <end position="813"/>
    </location>
</feature>
<dbReference type="CDD" id="cd18432">
    <property type="entry name" value="BRCT_PAXIP1_rpt6_like"/>
    <property type="match status" value="1"/>
</dbReference>
<feature type="compositionally biased region" description="Polar residues" evidence="4">
    <location>
        <begin position="276"/>
        <end position="285"/>
    </location>
</feature>
<comment type="subcellular location">
    <subcellularLocation>
        <location evidence="1">Nucleus</location>
    </subcellularLocation>
</comment>
<evidence type="ECO:0000256" key="2">
    <source>
        <dbReference type="ARBA" id="ARBA00022763"/>
    </source>
</evidence>
<proteinExistence type="predicted"/>
<dbReference type="Pfam" id="PF16589">
    <property type="entry name" value="BRCT_2"/>
    <property type="match status" value="1"/>
</dbReference>
<dbReference type="InterPro" id="IPR036420">
    <property type="entry name" value="BRCT_dom_sf"/>
</dbReference>
<feature type="compositionally biased region" description="Basic and acidic residues" evidence="4">
    <location>
        <begin position="123"/>
        <end position="137"/>
    </location>
</feature>
<dbReference type="Gene3D" id="3.40.50.10190">
    <property type="entry name" value="BRCT domain"/>
    <property type="match status" value="2"/>
</dbReference>
<gene>
    <name evidence="7" type="primary">LOC140015335</name>
</gene>